<proteinExistence type="predicted"/>
<organism evidence="2">
    <name type="scientific">marine sediment metagenome</name>
    <dbReference type="NCBI Taxonomy" id="412755"/>
    <lineage>
        <taxon>unclassified sequences</taxon>
        <taxon>metagenomes</taxon>
        <taxon>ecological metagenomes</taxon>
    </lineage>
</organism>
<dbReference type="AlphaFoldDB" id="X1AZJ1"/>
<dbReference type="EMBL" id="BART01011693">
    <property type="protein sequence ID" value="GAG88160.1"/>
    <property type="molecule type" value="Genomic_DNA"/>
</dbReference>
<feature type="domain" description="DUF2341" evidence="1">
    <location>
        <begin position="80"/>
        <end position="159"/>
    </location>
</feature>
<evidence type="ECO:0000313" key="2">
    <source>
        <dbReference type="EMBL" id="GAG88160.1"/>
    </source>
</evidence>
<feature type="non-terminal residue" evidence="2">
    <location>
        <position position="1"/>
    </location>
</feature>
<feature type="non-terminal residue" evidence="2">
    <location>
        <position position="292"/>
    </location>
</feature>
<reference evidence="2" key="1">
    <citation type="journal article" date="2014" name="Front. Microbiol.">
        <title>High frequency of phylogenetically diverse reductive dehalogenase-homologous genes in deep subseafloor sedimentary metagenomes.</title>
        <authorList>
            <person name="Kawai M."/>
            <person name="Futagami T."/>
            <person name="Toyoda A."/>
            <person name="Takaki Y."/>
            <person name="Nishi S."/>
            <person name="Hori S."/>
            <person name="Arai W."/>
            <person name="Tsubouchi T."/>
            <person name="Morono Y."/>
            <person name="Uchiyama I."/>
            <person name="Ito T."/>
            <person name="Fujiyama A."/>
            <person name="Inagaki F."/>
            <person name="Takami H."/>
        </authorList>
    </citation>
    <scope>NUCLEOTIDE SEQUENCE</scope>
    <source>
        <strain evidence="2">Expedition CK06-06</strain>
    </source>
</reference>
<evidence type="ECO:0000259" key="1">
    <source>
        <dbReference type="Pfam" id="PF10102"/>
    </source>
</evidence>
<protein>
    <recommendedName>
        <fullName evidence="1">DUF2341 domain-containing protein</fullName>
    </recommendedName>
</protein>
<accession>X1AZJ1</accession>
<comment type="caution">
    <text evidence="2">The sequence shown here is derived from an EMBL/GenBank/DDBJ whole genome shotgun (WGS) entry which is preliminary data.</text>
</comment>
<sequence>SHIGILIPIPLYASALEQPEQQLTFASGEAWLTGYTYRKMLNITGSSGAGTDYQVMIHTDYADGIDTEFTVYLNGKSQTDFDDIRFTDNDGATLLDHWRESYTASDTATFWVEVQDTLSSDATIYIYYGHDTVSSASDGDATFDIFSDFSRFLDMETWEQYSSSDSYVFSDDVETVGSFSTIGKGEGLVYDGTYYYLCTYDYITSSSWLYQFDNDLEVIESVELTDGSLTHSGGMCLHDGVLYIALAEPLAAPTYPSKVKRYHASTLIYINTVLDSSDFGNDHWGGVVIIES</sequence>
<dbReference type="InterPro" id="IPR018765">
    <property type="entry name" value="DUF2341"/>
</dbReference>
<gene>
    <name evidence="2" type="ORF">S01H4_24781</name>
</gene>
<dbReference type="Pfam" id="PF10102">
    <property type="entry name" value="DUF2341"/>
    <property type="match status" value="1"/>
</dbReference>
<name>X1AZJ1_9ZZZZ</name>